<dbReference type="SUPFAM" id="SSF159121">
    <property type="entry name" value="BC4932-like"/>
    <property type="match status" value="1"/>
</dbReference>
<dbReference type="InterPro" id="IPR006542">
    <property type="entry name" value="DUF1093"/>
</dbReference>
<dbReference type="NCBIfam" id="TIGR01655">
    <property type="entry name" value="yxeA_fam"/>
    <property type="match status" value="1"/>
</dbReference>
<dbReference type="EMBL" id="SDGZ01000008">
    <property type="protein sequence ID" value="TYC50536.1"/>
    <property type="molecule type" value="Genomic_DNA"/>
</dbReference>
<proteinExistence type="predicted"/>
<dbReference type="Proteomes" id="UP000371977">
    <property type="component" value="Unassembled WGS sequence"/>
</dbReference>
<accession>A0A6C2CAE3</accession>
<dbReference type="InterPro" id="IPR036166">
    <property type="entry name" value="YxeA-like_sf"/>
</dbReference>
<keyword evidence="2" id="KW-1185">Reference proteome</keyword>
<reference evidence="1 2" key="1">
    <citation type="submission" date="2019-01" db="EMBL/GenBank/DDBJ databases">
        <title>Weissella sp. nov., a novel lactic acid bacterium isolated from animal feces.</title>
        <authorList>
            <person name="Wang L.-T."/>
        </authorList>
    </citation>
    <scope>NUCLEOTIDE SEQUENCE [LARGE SCALE GENOMIC DNA]</scope>
    <source>
        <strain evidence="1 2">8H-2</strain>
    </source>
</reference>
<sequence length="127" mass="14374">MSKGLKIILSILVVIVGLKFGLDFALDSYWKANYGGPAYYTKITSSTPFNKKQYEDGSGNYYEYKVEAINASGKVKEINFNESMDRPLKVNAYIKFVVNNKKGVTEWKSVKLSEIPKKIQTKVDSDK</sequence>
<protein>
    <submittedName>
        <fullName evidence="1">YxeA family protein</fullName>
    </submittedName>
</protein>
<dbReference type="OrthoDB" id="2243114at2"/>
<dbReference type="Pfam" id="PF06486">
    <property type="entry name" value="DUF1093"/>
    <property type="match status" value="1"/>
</dbReference>
<dbReference type="AlphaFoldDB" id="A0A6C2CAE3"/>
<comment type="caution">
    <text evidence="1">The sequence shown here is derived from an EMBL/GenBank/DDBJ whole genome shotgun (WGS) entry which is preliminary data.</text>
</comment>
<organism evidence="1 2">
    <name type="scientific">Weissella muntiaci</name>
    <dbReference type="NCBI Taxonomy" id="2508881"/>
    <lineage>
        <taxon>Bacteria</taxon>
        <taxon>Bacillati</taxon>
        <taxon>Bacillota</taxon>
        <taxon>Bacilli</taxon>
        <taxon>Lactobacillales</taxon>
        <taxon>Lactobacillaceae</taxon>
        <taxon>Weissella</taxon>
    </lineage>
</organism>
<gene>
    <name evidence="1" type="ORF">ESZ50_02385</name>
</gene>
<evidence type="ECO:0000313" key="2">
    <source>
        <dbReference type="Proteomes" id="UP000371977"/>
    </source>
</evidence>
<name>A0A6C2CAE3_9LACO</name>
<evidence type="ECO:0000313" key="1">
    <source>
        <dbReference type="EMBL" id="TYC50536.1"/>
    </source>
</evidence>
<dbReference type="PANTHER" id="PTHR36433">
    <property type="entry name" value="HYPOTHETICAL CYTOSOLIC PROTEIN"/>
    <property type="match status" value="1"/>
</dbReference>
<dbReference type="PANTHER" id="PTHR36433:SF2">
    <property type="entry name" value="YXEA FAMILY PROTEIN"/>
    <property type="match status" value="1"/>
</dbReference>
<dbReference type="Gene3D" id="2.40.50.480">
    <property type="match status" value="1"/>
</dbReference>
<dbReference type="RefSeq" id="WP_148622008.1">
    <property type="nucleotide sequence ID" value="NZ_SDGZ01000008.1"/>
</dbReference>